<evidence type="ECO:0000313" key="2">
    <source>
        <dbReference type="Proteomes" id="UP000738376"/>
    </source>
</evidence>
<comment type="caution">
    <text evidence="1">The sequence shown here is derived from an EMBL/GenBank/DDBJ whole genome shotgun (WGS) entry which is preliminary data.</text>
</comment>
<name>A0ABX1LU84_9CYAN</name>
<sequence length="472" mass="54914">MRASHYWQFVKLKATGLCIRETSIEAREFLLAQFPAIDDGDADLTDSQVQKQLWRSRQSSDRHERENAELCLRCFISNQVEQTCYQIANQFGTEHGFKHNDLLVFVLNDVIVGQRDRQANQSTFISVAREILDGFDPELSNLATWTHRKVKQNRELNAFLLEHGVYLVSDWAILNDTSPKQLERIYTEFYQTAQYSIQQSKILLEAYHAVYRLDRLQSRLDTRLNTRSNGSKGQCPPPTTEQLQRISEYLENHREYLAPANTLYRLQEMASKLRQYRIQARGGKPTQVSLDQPNLTIKPERLFAQSEEENDAFTFLNAYRQQFEQSLEQAIAKVIDIRSSKIQQRSPENNQNFLTGLSLFHCHGQTMSEIATAVGLEAQYQVTRLLKLKELRADIRREILGNLREQVMELVKFYTDPTKLDQLDQKLEVILEELVAEEMERAEAESIKSKGIPLRSRFAMKLCQYLQKVHQC</sequence>
<organism evidence="1 2">
    <name type="scientific">Pseudanabaena yagii GIHE-NHR1</name>
    <dbReference type="NCBI Taxonomy" id="2722753"/>
    <lineage>
        <taxon>Bacteria</taxon>
        <taxon>Bacillati</taxon>
        <taxon>Cyanobacteriota</taxon>
        <taxon>Cyanophyceae</taxon>
        <taxon>Pseudanabaenales</taxon>
        <taxon>Pseudanabaenaceae</taxon>
        <taxon>Pseudanabaena</taxon>
        <taxon>Pseudanabaena yagii</taxon>
    </lineage>
</organism>
<dbReference type="RefSeq" id="WP_169364714.1">
    <property type="nucleotide sequence ID" value="NZ_JAAVJL010000002.1"/>
</dbReference>
<accession>A0ABX1LU84</accession>
<gene>
    <name evidence="1" type="ORF">HC246_17250</name>
</gene>
<dbReference type="EMBL" id="JAAVJL010000002">
    <property type="protein sequence ID" value="NMF59717.1"/>
    <property type="molecule type" value="Genomic_DNA"/>
</dbReference>
<keyword evidence="2" id="KW-1185">Reference proteome</keyword>
<proteinExistence type="predicted"/>
<evidence type="ECO:0000313" key="1">
    <source>
        <dbReference type="EMBL" id="NMF59717.1"/>
    </source>
</evidence>
<dbReference type="Proteomes" id="UP000738376">
    <property type="component" value="Unassembled WGS sequence"/>
</dbReference>
<protein>
    <submittedName>
        <fullName evidence="1">Uncharacterized protein</fullName>
    </submittedName>
</protein>
<reference evidence="1 2" key="1">
    <citation type="submission" date="2020-03" db="EMBL/GenBank/DDBJ databases">
        <title>Draft Genome Sequence of 2-Methylisoborneol Producing Pseudanabaena yagii Strain GIHE-NHR1 Isolated from North Han River in South Korea.</title>
        <authorList>
            <person name="Jeong J."/>
        </authorList>
    </citation>
    <scope>NUCLEOTIDE SEQUENCE [LARGE SCALE GENOMIC DNA]</scope>
    <source>
        <strain evidence="1 2">GIHE-NHR1</strain>
    </source>
</reference>